<gene>
    <name evidence="1" type="ORF">BO88DRAFT_112626</name>
</gene>
<dbReference type="EMBL" id="KZ821633">
    <property type="protein sequence ID" value="PYH66544.1"/>
    <property type="molecule type" value="Genomic_DNA"/>
</dbReference>
<proteinExistence type="predicted"/>
<keyword evidence="2" id="KW-1185">Reference proteome</keyword>
<organism evidence="1 2">
    <name type="scientific">Aspergillus vadensis (strain CBS 113365 / IMI 142717 / IBT 24658)</name>
    <dbReference type="NCBI Taxonomy" id="1448311"/>
    <lineage>
        <taxon>Eukaryota</taxon>
        <taxon>Fungi</taxon>
        <taxon>Dikarya</taxon>
        <taxon>Ascomycota</taxon>
        <taxon>Pezizomycotina</taxon>
        <taxon>Eurotiomycetes</taxon>
        <taxon>Eurotiomycetidae</taxon>
        <taxon>Eurotiales</taxon>
        <taxon>Aspergillaceae</taxon>
        <taxon>Aspergillus</taxon>
        <taxon>Aspergillus subgen. Circumdati</taxon>
    </lineage>
</organism>
<dbReference type="GeneID" id="37205870"/>
<accession>A0A319B440</accession>
<dbReference type="Proteomes" id="UP000248405">
    <property type="component" value="Unassembled WGS sequence"/>
</dbReference>
<evidence type="ECO:0000313" key="2">
    <source>
        <dbReference type="Proteomes" id="UP000248405"/>
    </source>
</evidence>
<dbReference type="RefSeq" id="XP_025560338.1">
    <property type="nucleotide sequence ID" value="XM_025701278.1"/>
</dbReference>
<dbReference type="Gene3D" id="1.25.10.10">
    <property type="entry name" value="Leucine-rich Repeat Variant"/>
    <property type="match status" value="1"/>
</dbReference>
<evidence type="ECO:0000313" key="1">
    <source>
        <dbReference type="EMBL" id="PYH66544.1"/>
    </source>
</evidence>
<dbReference type="OrthoDB" id="431626at2759"/>
<name>A0A319B440_ASPVC</name>
<reference evidence="1" key="1">
    <citation type="submission" date="2016-12" db="EMBL/GenBank/DDBJ databases">
        <title>The genomes of Aspergillus section Nigri reveals drivers in fungal speciation.</title>
        <authorList>
            <consortium name="DOE Joint Genome Institute"/>
            <person name="Vesth T.C."/>
            <person name="Nybo J."/>
            <person name="Theobald S."/>
            <person name="Brandl J."/>
            <person name="Frisvad J.C."/>
            <person name="Nielsen K.F."/>
            <person name="Lyhne E.K."/>
            <person name="Kogle M.E."/>
            <person name="Kuo A."/>
            <person name="Riley R."/>
            <person name="Clum A."/>
            <person name="Nolan M."/>
            <person name="Lipzen A."/>
            <person name="Salamov A."/>
            <person name="Henrissat B."/>
            <person name="Wiebenga A."/>
            <person name="De Vries R.P."/>
            <person name="Grigoriev I.V."/>
            <person name="Mortensen U.H."/>
            <person name="Andersen M.R."/>
            <person name="Baker S.E."/>
        </authorList>
    </citation>
    <scope>NUCLEOTIDE SEQUENCE [LARGE SCALE GENOMIC DNA]</scope>
    <source>
        <strain evidence="1">CBS 113365</strain>
    </source>
</reference>
<dbReference type="InterPro" id="IPR011989">
    <property type="entry name" value="ARM-like"/>
</dbReference>
<sequence length="67" mass="7614">MRRYVRILRPGTVISMRLLADTQSPVSDTRKSAELQLLRLYPNETFPLSLAAIASHDSVPTKWRCGE</sequence>
<dbReference type="AlphaFoldDB" id="A0A319B440"/>
<protein>
    <submittedName>
        <fullName evidence="1">Uncharacterized protein</fullName>
    </submittedName>
</protein>